<dbReference type="EMBL" id="MRCB01000008">
    <property type="protein sequence ID" value="OKH23838.1"/>
    <property type="molecule type" value="Genomic_DNA"/>
</dbReference>
<reference evidence="2 3" key="1">
    <citation type="submission" date="2016-11" db="EMBL/GenBank/DDBJ databases">
        <title>Draft Genome Sequences of Nine Cyanobacterial Strains from Diverse Habitats.</title>
        <authorList>
            <person name="Zhu T."/>
            <person name="Hou S."/>
            <person name="Lu X."/>
            <person name="Hess W.R."/>
        </authorList>
    </citation>
    <scope>NUCLEOTIDE SEQUENCE [LARGE SCALE GENOMIC DNA]</scope>
    <source>
        <strain evidence="2 3">NIES-593</strain>
    </source>
</reference>
<feature type="compositionally biased region" description="Polar residues" evidence="1">
    <location>
        <begin position="34"/>
        <end position="52"/>
    </location>
</feature>
<name>A0A1U7HJX6_9CYAN</name>
<feature type="compositionally biased region" description="Low complexity" evidence="1">
    <location>
        <begin position="70"/>
        <end position="80"/>
    </location>
</feature>
<evidence type="ECO:0000313" key="3">
    <source>
        <dbReference type="Proteomes" id="UP000186868"/>
    </source>
</evidence>
<organism evidence="2 3">
    <name type="scientific">Hydrococcus rivularis NIES-593</name>
    <dbReference type="NCBI Taxonomy" id="1921803"/>
    <lineage>
        <taxon>Bacteria</taxon>
        <taxon>Bacillati</taxon>
        <taxon>Cyanobacteriota</taxon>
        <taxon>Cyanophyceae</taxon>
        <taxon>Pleurocapsales</taxon>
        <taxon>Hydrococcaceae</taxon>
        <taxon>Hydrococcus</taxon>
    </lineage>
</organism>
<sequence length="100" mass="11506">MKLFLTTTIFTIIGAILVGVEVSYGESFIYPEQGQSQAQQTQDLRECNQQAREQTDFDPTKPMSQKESQDPQAQRQRQQRIQAYNQALTTCLKSRGYTIR</sequence>
<proteinExistence type="predicted"/>
<evidence type="ECO:0000313" key="2">
    <source>
        <dbReference type="EMBL" id="OKH23838.1"/>
    </source>
</evidence>
<dbReference type="OrthoDB" id="8565211at2"/>
<protein>
    <submittedName>
        <fullName evidence="2">Uncharacterized protein</fullName>
    </submittedName>
</protein>
<dbReference type="Proteomes" id="UP000186868">
    <property type="component" value="Unassembled WGS sequence"/>
</dbReference>
<comment type="caution">
    <text evidence="2">The sequence shown here is derived from an EMBL/GenBank/DDBJ whole genome shotgun (WGS) entry which is preliminary data.</text>
</comment>
<dbReference type="RefSeq" id="WP_073599306.1">
    <property type="nucleotide sequence ID" value="NZ_MRCB01000008.1"/>
</dbReference>
<evidence type="ECO:0000256" key="1">
    <source>
        <dbReference type="SAM" id="MobiDB-lite"/>
    </source>
</evidence>
<keyword evidence="3" id="KW-1185">Reference proteome</keyword>
<accession>A0A1U7HJX6</accession>
<feature type="region of interest" description="Disordered" evidence="1">
    <location>
        <begin position="34"/>
        <end position="80"/>
    </location>
</feature>
<dbReference type="AlphaFoldDB" id="A0A1U7HJX6"/>
<gene>
    <name evidence="2" type="ORF">NIES593_09295</name>
</gene>